<evidence type="ECO:0000313" key="1">
    <source>
        <dbReference type="EMBL" id="APC19535.1"/>
    </source>
</evidence>
<gene>
    <name evidence="1" type="ORF">BLL42_27835</name>
</gene>
<organism evidence="1 2">
    <name type="scientific">Pseudomonas frederiksbergensis</name>
    <dbReference type="NCBI Taxonomy" id="104087"/>
    <lineage>
        <taxon>Bacteria</taxon>
        <taxon>Pseudomonadati</taxon>
        <taxon>Pseudomonadota</taxon>
        <taxon>Gammaproteobacteria</taxon>
        <taxon>Pseudomonadales</taxon>
        <taxon>Pseudomonadaceae</taxon>
        <taxon>Pseudomonas</taxon>
    </lineage>
</organism>
<keyword evidence="1" id="KW-0614">Plasmid</keyword>
<geneLocation type="plasmid" evidence="1">
    <name>unnamed1</name>
</geneLocation>
<protein>
    <submittedName>
        <fullName evidence="1">Uncharacterized protein</fullName>
    </submittedName>
</protein>
<accession>A0A1J0EUG0</accession>
<dbReference type="EMBL" id="CP017887">
    <property type="protein sequence ID" value="APC19535.1"/>
    <property type="molecule type" value="Genomic_DNA"/>
</dbReference>
<reference evidence="2" key="1">
    <citation type="submission" date="2016-10" db="EMBL/GenBank/DDBJ databases">
        <title>Pseudomonas frederiksbergensis ERGS4:02 complete genome.</title>
        <authorList>
            <person name="Kumar R."/>
            <person name="Acharya V."/>
            <person name="Singh D."/>
        </authorList>
    </citation>
    <scope>NUCLEOTIDE SEQUENCE [LARGE SCALE GENOMIC DNA]</scope>
    <source>
        <strain evidence="2">ERGS4:02</strain>
        <plasmid evidence="2">Plasmid unnamed1</plasmid>
    </source>
</reference>
<dbReference type="Proteomes" id="UP000182567">
    <property type="component" value="Plasmid unnamed1"/>
</dbReference>
<name>A0A1J0EUG0_9PSED</name>
<proteinExistence type="predicted"/>
<dbReference type="AlphaFoldDB" id="A0A1J0EUG0"/>
<evidence type="ECO:0000313" key="2">
    <source>
        <dbReference type="Proteomes" id="UP000182567"/>
    </source>
</evidence>
<sequence>MSSINGLALDKYSSSNRVSSLNMPAQGTKCKIRLSIQMLAIVIAQIAFSHRRFEQKKSWNRHIISSMKIPKNQL</sequence>